<evidence type="ECO:0000256" key="5">
    <source>
        <dbReference type="ARBA" id="ARBA00022723"/>
    </source>
</evidence>
<keyword evidence="12" id="KW-0539">Nucleus</keyword>
<dbReference type="Gene3D" id="3.30.40.10">
    <property type="entry name" value="Zinc/RING finger domain, C3HC4 (zinc finger)"/>
    <property type="match status" value="2"/>
</dbReference>
<dbReference type="InterPro" id="IPR031966">
    <property type="entry name" value="PHF12_MRG-bd"/>
</dbReference>
<dbReference type="Pfam" id="PF16737">
    <property type="entry name" value="PHF12_MRG_bd"/>
    <property type="match status" value="1"/>
</dbReference>
<gene>
    <name evidence="20" type="primary">101900745</name>
    <name evidence="22" type="synonym">LOC101900745</name>
</gene>
<dbReference type="InterPro" id="IPR013083">
    <property type="entry name" value="Znf_RING/FYVE/PHD"/>
</dbReference>
<comment type="subunit">
    <text evidence="13">Component of SIN3 complexes. Interacts with SIN3A in a complex composed of HDAC1, SAP30 and SIN3A. Component of the SIN3B complex, which includes SIN3B, HDAC2 or HDAC1, PHF12 and MORF4L1; interacts directly with all subunits. Interacts with TLE5.</text>
</comment>
<dbReference type="SMART" id="SM00249">
    <property type="entry name" value="PHD"/>
    <property type="match status" value="2"/>
</dbReference>
<evidence type="ECO:0000259" key="18">
    <source>
        <dbReference type="PROSITE" id="PS50006"/>
    </source>
</evidence>
<dbReference type="GO" id="GO:0000122">
    <property type="term" value="P:negative regulation of transcription by RNA polymerase II"/>
    <property type="evidence" value="ECO:0007669"/>
    <property type="project" value="TreeGrafter"/>
</dbReference>
<dbReference type="InterPro" id="IPR000253">
    <property type="entry name" value="FHA_dom"/>
</dbReference>
<dbReference type="GeneID" id="101900745"/>
<dbReference type="Proteomes" id="UP001652621">
    <property type="component" value="Unplaced"/>
</dbReference>
<dbReference type="PROSITE" id="PS50006">
    <property type="entry name" value="FHA_DOMAIN"/>
    <property type="match status" value="1"/>
</dbReference>
<evidence type="ECO:0000256" key="12">
    <source>
        <dbReference type="ARBA" id="ARBA00023242"/>
    </source>
</evidence>
<evidence type="ECO:0000256" key="4">
    <source>
        <dbReference type="ARBA" id="ARBA00022553"/>
    </source>
</evidence>
<evidence type="ECO:0000256" key="2">
    <source>
        <dbReference type="ARBA" id="ARBA00022491"/>
    </source>
</evidence>
<keyword evidence="21" id="KW-1185">Reference proteome</keyword>
<name>A0A1I8M5T3_MUSDO</name>
<keyword evidence="10" id="KW-0805">Transcription regulation</keyword>
<dbReference type="PROSITE" id="PS01359">
    <property type="entry name" value="ZF_PHD_1"/>
    <property type="match status" value="1"/>
</dbReference>
<evidence type="ECO:0000313" key="21">
    <source>
        <dbReference type="Proteomes" id="UP001652621"/>
    </source>
</evidence>
<dbReference type="GO" id="GO:0008270">
    <property type="term" value="F:zinc ion binding"/>
    <property type="evidence" value="ECO:0007669"/>
    <property type="project" value="UniProtKB-KW"/>
</dbReference>
<feature type="compositionally biased region" description="Low complexity" evidence="17">
    <location>
        <begin position="106"/>
        <end position="134"/>
    </location>
</feature>
<feature type="domain" description="PHD-type" evidence="19">
    <location>
        <begin position="263"/>
        <end position="313"/>
    </location>
</feature>
<feature type="region of interest" description="Disordered" evidence="17">
    <location>
        <begin position="444"/>
        <end position="581"/>
    </location>
</feature>
<feature type="domain" description="FHA" evidence="18">
    <location>
        <begin position="769"/>
        <end position="826"/>
    </location>
</feature>
<dbReference type="STRING" id="7370.A0A1I8M5T3"/>
<dbReference type="CDD" id="cd15533">
    <property type="entry name" value="PHD1_PHF12"/>
    <property type="match status" value="1"/>
</dbReference>
<dbReference type="OrthoDB" id="1919692at2759"/>
<dbReference type="InterPro" id="IPR011011">
    <property type="entry name" value="Znf_FYVE_PHD"/>
</dbReference>
<dbReference type="PANTHER" id="PTHR46309:SF1">
    <property type="entry name" value="PHD FINGER PROTEIN 12"/>
    <property type="match status" value="1"/>
</dbReference>
<dbReference type="eggNOG" id="KOG4299">
    <property type="taxonomic scope" value="Eukaryota"/>
</dbReference>
<organism evidence="20">
    <name type="scientific">Musca domestica</name>
    <name type="common">House fly</name>
    <dbReference type="NCBI Taxonomy" id="7370"/>
    <lineage>
        <taxon>Eukaryota</taxon>
        <taxon>Metazoa</taxon>
        <taxon>Ecdysozoa</taxon>
        <taxon>Arthropoda</taxon>
        <taxon>Hexapoda</taxon>
        <taxon>Insecta</taxon>
        <taxon>Pterygota</taxon>
        <taxon>Neoptera</taxon>
        <taxon>Endopterygota</taxon>
        <taxon>Diptera</taxon>
        <taxon>Brachycera</taxon>
        <taxon>Muscomorpha</taxon>
        <taxon>Muscoidea</taxon>
        <taxon>Muscidae</taxon>
        <taxon>Musca</taxon>
    </lineage>
</organism>
<feature type="compositionally biased region" description="Basic and acidic residues" evidence="17">
    <location>
        <begin position="468"/>
        <end position="499"/>
    </location>
</feature>
<keyword evidence="3" id="KW-1017">Isopeptide bond</keyword>
<dbReference type="Gene3D" id="6.10.20.60">
    <property type="entry name" value="PHD finger protein 12"/>
    <property type="match status" value="1"/>
</dbReference>
<dbReference type="AlphaFoldDB" id="A0A1I8M5T3"/>
<dbReference type="InterPro" id="IPR019787">
    <property type="entry name" value="Znf_PHD-finger"/>
</dbReference>
<evidence type="ECO:0000256" key="13">
    <source>
        <dbReference type="ARBA" id="ARBA00065785"/>
    </source>
</evidence>
<dbReference type="FunFam" id="3.30.40.10:FF:000154">
    <property type="entry name" value="PHD finger protein 12"/>
    <property type="match status" value="1"/>
</dbReference>
<dbReference type="SUPFAM" id="SSF49879">
    <property type="entry name" value="SMAD/FHA domain"/>
    <property type="match status" value="1"/>
</dbReference>
<dbReference type="SUPFAM" id="SSF57903">
    <property type="entry name" value="FYVE/PHD zinc finger"/>
    <property type="match status" value="2"/>
</dbReference>
<dbReference type="FunFam" id="3.30.40.10:FF:000164">
    <property type="entry name" value="PHD finger protein 12"/>
    <property type="match status" value="1"/>
</dbReference>
<sequence length="931" mass="104948">MSKTETNPNAELSIMEQIQNLIKPPPTEDEKLGVRPTATKHPYYKRPGRGHNHDLCDACEEGGDLLCCDRCPSSFHLQCHDPPLTEDDIPSGQWLCHNCRMTLKTAPSHSSKSSSVERTSTTPAVAAAAAGASSRPNTPSAGGDLESIPLKIRHLRKRSSSRASFCSDLSSTEKYLSKLPVGIQRALDPNKKPTPLDELIKAASILNPKQFELPRELEIHTQFPGNDKIEPIRKNGNNHKKPNYRRNSKPFELDSQGLVPLPAKTCFYCHRSCKKAPLVACDYCPLYFHQDCLDPPMTALPTGLWMCPNHVENFIDNNLLSSISATERVRLWDKFSQPFDHEAVKMDFFRRVHMKNPPFRIKVPVKSREAIEVPPMVKYHYENPPPLLPSLRETLRYDIVKRRKCLPSSPEVISKESVAESLVKDLEALKTAKAKFREIQKELGRVEELSSSSSSDSEDDEQEEKEDNDNVEKADPSPEDSKTPTESKEKSLKSDKEGNDGSQDEDADKSASKTASQKSKRSKRNSTSHLSLVKETEIKTELEVMPEEKEEKSAQTQTTPEEHVKNEPLNQSGGYDSDEETKYDPQIDAELQYLDVDLIKKLAYQRLQQLVQDHPEIVGQYQNRTAAKRIRELNQLPHQVSGEQLPPPVPSAILSPTDVRRLSIMFTGETSSILAQPNSTSEDMPQLHPALATAAAIVAADEEEQKYTPRVYTDQEKAYEIASRLELKLLRRKIRARAVLTPLGDILEDNRWFSNIELHSSFFMRYRSINIGYGDSNMGVDVNLSVIGYCRRISPKHATIFYDDFTKTYELINYSEYGTEVNGQLYSCDFTEPPPTPAKKLKAEDVELQRKVQAILDKRRGIQRHYYVLDNTARMAPPQKPDCKCSPYDETPMIKGAWEGTAILQHGSLVRFGCLAFVFSIPKADTCNGQG</sequence>
<evidence type="ECO:0000313" key="22">
    <source>
        <dbReference type="RefSeq" id="XP_005188295.1"/>
    </source>
</evidence>
<dbReference type="KEGG" id="mde:101900745"/>
<dbReference type="InterPro" id="IPR001965">
    <property type="entry name" value="Znf_PHD"/>
</dbReference>
<reference evidence="22" key="2">
    <citation type="submission" date="2025-04" db="UniProtKB">
        <authorList>
            <consortium name="RefSeq"/>
        </authorList>
    </citation>
    <scope>IDENTIFICATION</scope>
    <source>
        <strain evidence="22">Aabys</strain>
    </source>
</reference>
<feature type="region of interest" description="Disordered" evidence="17">
    <location>
        <begin position="226"/>
        <end position="249"/>
    </location>
</feature>
<dbReference type="InterPro" id="IPR038098">
    <property type="entry name" value="PHF12_MRG-bd_sf"/>
</dbReference>
<comment type="subcellular location">
    <subcellularLocation>
        <location evidence="1">Nucleus</location>
    </subcellularLocation>
</comment>
<dbReference type="GO" id="GO:0003714">
    <property type="term" value="F:transcription corepressor activity"/>
    <property type="evidence" value="ECO:0007669"/>
    <property type="project" value="InterPro"/>
</dbReference>
<feature type="domain" description="PHD-type" evidence="19">
    <location>
        <begin position="53"/>
        <end position="102"/>
    </location>
</feature>
<keyword evidence="5" id="KW-0479">Metal-binding</keyword>
<keyword evidence="6" id="KW-0677">Repeat</keyword>
<keyword evidence="2" id="KW-0678">Repressor</keyword>
<dbReference type="CDD" id="cd15534">
    <property type="entry name" value="PHD2_PHF12_Rco1"/>
    <property type="match status" value="1"/>
</dbReference>
<evidence type="ECO:0000256" key="1">
    <source>
        <dbReference type="ARBA" id="ARBA00004123"/>
    </source>
</evidence>
<evidence type="ECO:0000256" key="11">
    <source>
        <dbReference type="ARBA" id="ARBA00023163"/>
    </source>
</evidence>
<evidence type="ECO:0000256" key="7">
    <source>
        <dbReference type="ARBA" id="ARBA00022771"/>
    </source>
</evidence>
<feature type="compositionally biased region" description="Acidic residues" evidence="17">
    <location>
        <begin position="456"/>
        <end position="467"/>
    </location>
</feature>
<evidence type="ECO:0000256" key="17">
    <source>
        <dbReference type="SAM" id="MobiDB-lite"/>
    </source>
</evidence>
<keyword evidence="11" id="KW-0804">Transcription</keyword>
<feature type="compositionally biased region" description="Basic and acidic residues" evidence="17">
    <location>
        <begin position="532"/>
        <end position="553"/>
    </location>
</feature>
<proteinExistence type="predicted"/>
<dbReference type="GO" id="GO:0070822">
    <property type="term" value="C:Sin3-type complex"/>
    <property type="evidence" value="ECO:0007669"/>
    <property type="project" value="TreeGrafter"/>
</dbReference>
<dbReference type="PROSITE" id="PS50016">
    <property type="entry name" value="ZF_PHD_2"/>
    <property type="match status" value="2"/>
</dbReference>
<keyword evidence="7 16" id="KW-0863">Zinc-finger</keyword>
<dbReference type="Pfam" id="PF00628">
    <property type="entry name" value="PHD"/>
    <property type="match status" value="2"/>
</dbReference>
<keyword evidence="9" id="KW-0832">Ubl conjugation</keyword>
<feature type="region of interest" description="Disordered" evidence="17">
    <location>
        <begin position="106"/>
        <end position="146"/>
    </location>
</feature>
<dbReference type="PANTHER" id="PTHR46309">
    <property type="entry name" value="PHD FINGER PROTEIN 12"/>
    <property type="match status" value="1"/>
</dbReference>
<evidence type="ECO:0000256" key="9">
    <source>
        <dbReference type="ARBA" id="ARBA00022843"/>
    </source>
</evidence>
<dbReference type="InterPro" id="IPR042163">
    <property type="entry name" value="PHF12"/>
</dbReference>
<keyword evidence="8" id="KW-0862">Zinc</keyword>
<evidence type="ECO:0000259" key="19">
    <source>
        <dbReference type="PROSITE" id="PS50016"/>
    </source>
</evidence>
<accession>A0A1I8M5T3</accession>
<keyword evidence="4" id="KW-0597">Phosphoprotein</keyword>
<dbReference type="VEuPathDB" id="VectorBase:MDOMA2_009744"/>
<evidence type="ECO:0000256" key="8">
    <source>
        <dbReference type="ARBA" id="ARBA00022833"/>
    </source>
</evidence>
<dbReference type="EnsemblMetazoa" id="MDOA001528-RA">
    <property type="protein sequence ID" value="MDOA001528-PA"/>
    <property type="gene ID" value="MDOA001528"/>
</dbReference>
<evidence type="ECO:0000256" key="14">
    <source>
        <dbReference type="ARBA" id="ARBA00068755"/>
    </source>
</evidence>
<evidence type="ECO:0000256" key="6">
    <source>
        <dbReference type="ARBA" id="ARBA00022737"/>
    </source>
</evidence>
<dbReference type="RefSeq" id="XP_005188295.1">
    <property type="nucleotide sequence ID" value="XM_005188238.3"/>
</dbReference>
<dbReference type="InterPro" id="IPR008984">
    <property type="entry name" value="SMAD_FHA_dom_sf"/>
</dbReference>
<dbReference type="InterPro" id="IPR019786">
    <property type="entry name" value="Zinc_finger_PHD-type_CS"/>
</dbReference>
<evidence type="ECO:0000313" key="20">
    <source>
        <dbReference type="EnsemblMetazoa" id="MDOA001528-PA"/>
    </source>
</evidence>
<evidence type="ECO:0000256" key="3">
    <source>
        <dbReference type="ARBA" id="ARBA00022499"/>
    </source>
</evidence>
<evidence type="ECO:0000256" key="10">
    <source>
        <dbReference type="ARBA" id="ARBA00023015"/>
    </source>
</evidence>
<feature type="compositionally biased region" description="Basic residues" evidence="17">
    <location>
        <begin position="236"/>
        <end position="248"/>
    </location>
</feature>
<reference evidence="20" key="1">
    <citation type="submission" date="2020-05" db="UniProtKB">
        <authorList>
            <consortium name="EnsemblMetazoa"/>
        </authorList>
    </citation>
    <scope>IDENTIFICATION</scope>
    <source>
        <strain evidence="20">Aabys</strain>
    </source>
</reference>
<dbReference type="VEuPathDB" id="VectorBase:MDOA001528"/>
<evidence type="ECO:0000256" key="16">
    <source>
        <dbReference type="PROSITE-ProRule" id="PRU00146"/>
    </source>
</evidence>
<evidence type="ECO:0000256" key="15">
    <source>
        <dbReference type="ARBA" id="ARBA00076589"/>
    </source>
</evidence>
<protein>
    <recommendedName>
        <fullName evidence="14">PHD finger protein 12</fullName>
    </recommendedName>
    <alternativeName>
        <fullName evidence="15">PHD factor 1</fullName>
    </alternativeName>
</protein>